<keyword evidence="3" id="KW-1185">Reference proteome</keyword>
<evidence type="ECO:0000256" key="1">
    <source>
        <dbReference type="SAM" id="MobiDB-lite"/>
    </source>
</evidence>
<evidence type="ECO:0000313" key="3">
    <source>
        <dbReference type="Proteomes" id="UP001153069"/>
    </source>
</evidence>
<reference evidence="2" key="1">
    <citation type="submission" date="2020-06" db="EMBL/GenBank/DDBJ databases">
        <authorList>
            <consortium name="Plant Systems Biology data submission"/>
        </authorList>
    </citation>
    <scope>NUCLEOTIDE SEQUENCE</scope>
    <source>
        <strain evidence="2">D6</strain>
    </source>
</reference>
<feature type="compositionally biased region" description="Basic residues" evidence="1">
    <location>
        <begin position="219"/>
        <end position="230"/>
    </location>
</feature>
<feature type="compositionally biased region" description="Basic and acidic residues" evidence="1">
    <location>
        <begin position="169"/>
        <end position="179"/>
    </location>
</feature>
<proteinExistence type="predicted"/>
<dbReference type="EMBL" id="CAICTM010000209">
    <property type="protein sequence ID" value="CAB9504820.1"/>
    <property type="molecule type" value="Genomic_DNA"/>
</dbReference>
<dbReference type="Proteomes" id="UP001153069">
    <property type="component" value="Unassembled WGS sequence"/>
</dbReference>
<evidence type="ECO:0000313" key="2">
    <source>
        <dbReference type="EMBL" id="CAB9504820.1"/>
    </source>
</evidence>
<feature type="region of interest" description="Disordered" evidence="1">
    <location>
        <begin position="96"/>
        <end position="129"/>
    </location>
</feature>
<organism evidence="2 3">
    <name type="scientific">Seminavis robusta</name>
    <dbReference type="NCBI Taxonomy" id="568900"/>
    <lineage>
        <taxon>Eukaryota</taxon>
        <taxon>Sar</taxon>
        <taxon>Stramenopiles</taxon>
        <taxon>Ochrophyta</taxon>
        <taxon>Bacillariophyta</taxon>
        <taxon>Bacillariophyceae</taxon>
        <taxon>Bacillariophycidae</taxon>
        <taxon>Naviculales</taxon>
        <taxon>Naviculaceae</taxon>
        <taxon>Seminavis</taxon>
    </lineage>
</organism>
<feature type="compositionally biased region" description="Polar residues" evidence="1">
    <location>
        <begin position="96"/>
        <end position="108"/>
    </location>
</feature>
<name>A0A9N8HA10_9STRA</name>
<gene>
    <name evidence="2" type="ORF">SEMRO_210_G087510.1</name>
</gene>
<protein>
    <submittedName>
        <fullName evidence="2">Uncharacterized protein</fullName>
    </submittedName>
</protein>
<feature type="region of interest" description="Disordered" evidence="1">
    <location>
        <begin position="166"/>
        <end position="240"/>
    </location>
</feature>
<dbReference type="AlphaFoldDB" id="A0A9N8HA10"/>
<accession>A0A9N8HA10</accession>
<feature type="compositionally biased region" description="Polar residues" evidence="1">
    <location>
        <begin position="180"/>
        <end position="189"/>
    </location>
</feature>
<sequence length="385" mass="42596">MFLTAMNPPIQRSNGIPIDGMGIISRPATRRIRQISLCSKNNDDKVTCMVYGSPVYVGPDPVLKKSKNDLRRRPMKKKEAKVLPKRASKTCLQPWTRKSSRTKMNISSRNRRGSLTKISDTPKVPCRKPSNHFLREGFEAHGDLNPGRSYNITTRSRSRLIMASNVMDSHPRAPSRKESIPSNLQTTASDEAPGIPQRKASNPFLQGGLVSHHGPMTRSRSKLQFRHSLRSPKAPTPKDSIPEFQMAEAPSLPQHKGVAHGGTMTRSRSKLQIRHSLGLNNVPIPNESIPEFQLTQAPWMPHPCKASNPFLRGGLVIERSVPCPATQGLQKYLQAAPQARNSNKNKIQPSLGVCKTVSVRDLEFDKLSLNPSVSISQVNRGPASA</sequence>
<comment type="caution">
    <text evidence="2">The sequence shown here is derived from an EMBL/GenBank/DDBJ whole genome shotgun (WGS) entry which is preliminary data.</text>
</comment>